<dbReference type="EMBL" id="RYZH01000015">
    <property type="protein sequence ID" value="RUL87968.1"/>
    <property type="molecule type" value="Genomic_DNA"/>
</dbReference>
<feature type="compositionally biased region" description="Low complexity" evidence="1">
    <location>
        <begin position="36"/>
        <end position="47"/>
    </location>
</feature>
<dbReference type="PANTHER" id="PTHR32063:SF8">
    <property type="entry name" value="CATION EFFLUX PROTEIN"/>
    <property type="match status" value="1"/>
</dbReference>
<name>A0A432MLJ8_9BACT</name>
<evidence type="ECO:0000313" key="4">
    <source>
        <dbReference type="Proteomes" id="UP000280296"/>
    </source>
</evidence>
<dbReference type="AlphaFoldDB" id="A0A432MLJ8"/>
<feature type="compositionally biased region" description="Basic residues" evidence="1">
    <location>
        <begin position="65"/>
        <end position="75"/>
    </location>
</feature>
<sequence length="1168" mass="126584">MARSSRGSHEGWPTNRGPRSSEISDGTLVGTDRGSRAGVAGAVGPRPLGSRPRPADVTGPSSDARRRRRGLRRHARSESSETFMIRTALKNPYLVVVMALAVLVVGVTSYQKIPADLLPIFKTPAVQIVTFYPGMPPEVMERDIMSRLERWTGQSVGIDHQEAKAMLGVSIVKNFFREDISMDSAMSQVTSYAVSDMYYLPPGTIPPMVMPFDPTASVPLCLVTVSSTEMNEKELYDIAYFELRNRLQAIQGVIAPAVYGGKLRRILAYVDREKLEARGLSLMDVQKALLEQNVLIPAGNAKMGEVDFQIFTNALPDTVEKINQTPIKVVDGAMVLMRDVGEVQDAGQIQTNAVRINGARQVYIPIYRQPGANTIEIVDAIKDRLDRILNRLKEMNSDDPKMQSLVLSVVMDQSIGVRQSITGLQVAAGLGAVLAGLVVLVFLRSFRSSLVIFLAIPLSILAAIIGLFYTGDTINAMTLGGLALAVGILVDQSIVVLENVVRHAQMGKPPVQAALDGAGEVAMPIFVSTVTFCVVFFPIVYLSGIAKFLFTPLAVAACVAIIASFVLSMTLVPAYCASFMKLGEAARDAGGHGGSSSGREGFVLRAYDRLLRGLVRVRYGVALAAFALFGGSVLLLLGLGQELFPPVDAGQFTMYVRLPSGTRIERTEETIAGIEAAIVDRLGEPDPGFGIGEESHPESKLQMLISNIGVLMDWPAAYTPNTGVMDAFMLVQLKDKAGKPGVFGLVTELRRELEEKFPSVEFAFDTGGMMTAALNMGEPSPIHFQITGSDLHTAQEIAHLVKERAEEVPGTADVRVAQRMDYPVLNVEMDRTLATYQGVTVDNVMKNLVSATNSSINFEPAFWIDESNGNHYFMGVQYREEDIDSLNTLRNIPITGPGTQRPTLLRNVAEIEQTTGPAVINHRNITRATDVYANVLPGFDVGSVVAAIERRLEADPELALVSLQTERGQVYDVAGAYEGRGYSMEMQGEVRSMRESFAQFGQGLLIAIALVYLVMVAQFRSFLDPFIILLTVPLGFVGVVALLWLTGTNLSIMAFMGIIMMVGIVVEYSIVLVDFANHRLGEGLGVREAIIDASKVRLRPILMTSMTTWLALLPMAIGFGGGEANIPLARAIIGGVLGATVLSLLVVPCLYVMLKRPRPARVVEPALA</sequence>
<reference evidence="3 4" key="1">
    <citation type="submission" date="2018-12" db="EMBL/GenBank/DDBJ databases">
        <authorList>
            <person name="Toschakov S.V."/>
        </authorList>
    </citation>
    <scope>NUCLEOTIDE SEQUENCE [LARGE SCALE GENOMIC DNA]</scope>
    <source>
        <strain evidence="3 4">GM2012</strain>
    </source>
</reference>
<comment type="caution">
    <text evidence="3">The sequence shown here is derived from an EMBL/GenBank/DDBJ whole genome shotgun (WGS) entry which is preliminary data.</text>
</comment>
<keyword evidence="4" id="KW-1185">Reference proteome</keyword>
<dbReference type="GO" id="GO:0005886">
    <property type="term" value="C:plasma membrane"/>
    <property type="evidence" value="ECO:0007669"/>
    <property type="project" value="TreeGrafter"/>
</dbReference>
<feature type="transmembrane region" description="Helical" evidence="2">
    <location>
        <begin position="1000"/>
        <end position="1019"/>
    </location>
</feature>
<feature type="transmembrane region" description="Helical" evidence="2">
    <location>
        <begin position="481"/>
        <end position="501"/>
    </location>
</feature>
<proteinExistence type="predicted"/>
<dbReference type="Gene3D" id="3.30.2090.10">
    <property type="entry name" value="Multidrug efflux transporter AcrB TolC docking domain, DN and DC subdomains"/>
    <property type="match status" value="2"/>
</dbReference>
<dbReference type="PANTHER" id="PTHR32063">
    <property type="match status" value="1"/>
</dbReference>
<dbReference type="InterPro" id="IPR027463">
    <property type="entry name" value="AcrB_DN_DC_subdom"/>
</dbReference>
<accession>A0A432MLJ8</accession>
<dbReference type="SUPFAM" id="SSF82866">
    <property type="entry name" value="Multidrug efflux transporter AcrB transmembrane domain"/>
    <property type="match status" value="2"/>
</dbReference>
<dbReference type="InterPro" id="IPR001036">
    <property type="entry name" value="Acrflvin-R"/>
</dbReference>
<dbReference type="SUPFAM" id="SSF82714">
    <property type="entry name" value="Multidrug efflux transporter AcrB TolC docking domain, DN and DC subdomains"/>
    <property type="match status" value="2"/>
</dbReference>
<dbReference type="Proteomes" id="UP000280296">
    <property type="component" value="Unassembled WGS sequence"/>
</dbReference>
<feature type="transmembrane region" description="Helical" evidence="2">
    <location>
        <begin position="1131"/>
        <end position="1154"/>
    </location>
</feature>
<dbReference type="Gene3D" id="1.20.1640.10">
    <property type="entry name" value="Multidrug efflux transporter AcrB transmembrane domain"/>
    <property type="match status" value="2"/>
</dbReference>
<evidence type="ECO:0000313" key="3">
    <source>
        <dbReference type="EMBL" id="RUL87968.1"/>
    </source>
</evidence>
<organism evidence="3 4">
    <name type="scientific">Tautonia sociabilis</name>
    <dbReference type="NCBI Taxonomy" id="2080755"/>
    <lineage>
        <taxon>Bacteria</taxon>
        <taxon>Pseudomonadati</taxon>
        <taxon>Planctomycetota</taxon>
        <taxon>Planctomycetia</taxon>
        <taxon>Isosphaerales</taxon>
        <taxon>Isosphaeraceae</taxon>
        <taxon>Tautonia</taxon>
    </lineage>
</organism>
<protein>
    <submittedName>
        <fullName evidence="3">Efflux RND transporter permease subunit</fullName>
    </submittedName>
</protein>
<reference evidence="3 4" key="2">
    <citation type="submission" date="2019-01" db="EMBL/GenBank/DDBJ databases">
        <title>Tautonia sociabilis, a novel thermotolerant planctomycete of Isosphaeraceae family, isolated from a 4000 m deep subterranean habitat.</title>
        <authorList>
            <person name="Kovaleva O.L."/>
            <person name="Elcheninov A.G."/>
            <person name="Van Heerden E."/>
            <person name="Toshchakov S.V."/>
            <person name="Novikov A."/>
            <person name="Bonch-Osmolovskaya E.A."/>
            <person name="Kublanov I.V."/>
        </authorList>
    </citation>
    <scope>NUCLEOTIDE SEQUENCE [LARGE SCALE GENOMIC DNA]</scope>
    <source>
        <strain evidence="3 4">GM2012</strain>
    </source>
</reference>
<dbReference type="Gene3D" id="3.30.70.1440">
    <property type="entry name" value="Multidrug efflux transporter AcrB pore domain"/>
    <property type="match status" value="1"/>
</dbReference>
<dbReference type="Pfam" id="PF00873">
    <property type="entry name" value="ACR_tran"/>
    <property type="match status" value="1"/>
</dbReference>
<dbReference type="SUPFAM" id="SSF82693">
    <property type="entry name" value="Multidrug efflux transporter AcrB pore domain, PN1, PN2, PC1 and PC2 subdomains"/>
    <property type="match status" value="2"/>
</dbReference>
<feature type="transmembrane region" description="Helical" evidence="2">
    <location>
        <begin position="619"/>
        <end position="639"/>
    </location>
</feature>
<feature type="transmembrane region" description="Helical" evidence="2">
    <location>
        <begin position="93"/>
        <end position="110"/>
    </location>
</feature>
<dbReference type="PRINTS" id="PR00702">
    <property type="entry name" value="ACRIFLAVINRP"/>
</dbReference>
<evidence type="ECO:0000256" key="1">
    <source>
        <dbReference type="SAM" id="MobiDB-lite"/>
    </source>
</evidence>
<feature type="transmembrane region" description="Helical" evidence="2">
    <location>
        <begin position="521"/>
        <end position="542"/>
    </location>
</feature>
<feature type="transmembrane region" description="Helical" evidence="2">
    <location>
        <begin position="1098"/>
        <end position="1119"/>
    </location>
</feature>
<keyword evidence="2" id="KW-0472">Membrane</keyword>
<dbReference type="Gene3D" id="3.30.70.1430">
    <property type="entry name" value="Multidrug efflux transporter AcrB pore domain"/>
    <property type="match status" value="2"/>
</dbReference>
<keyword evidence="2" id="KW-1133">Transmembrane helix</keyword>
<dbReference type="GO" id="GO:0042910">
    <property type="term" value="F:xenobiotic transmembrane transporter activity"/>
    <property type="evidence" value="ECO:0007669"/>
    <property type="project" value="TreeGrafter"/>
</dbReference>
<dbReference type="Gene3D" id="3.30.70.1320">
    <property type="entry name" value="Multidrug efflux transporter AcrB pore domain like"/>
    <property type="match status" value="1"/>
</dbReference>
<feature type="transmembrane region" description="Helical" evidence="2">
    <location>
        <begin position="548"/>
        <end position="572"/>
    </location>
</feature>
<evidence type="ECO:0000256" key="2">
    <source>
        <dbReference type="SAM" id="Phobius"/>
    </source>
</evidence>
<feature type="transmembrane region" description="Helical" evidence="2">
    <location>
        <begin position="450"/>
        <end position="469"/>
    </location>
</feature>
<feature type="region of interest" description="Disordered" evidence="1">
    <location>
        <begin position="1"/>
        <end position="77"/>
    </location>
</feature>
<feature type="transmembrane region" description="Helical" evidence="2">
    <location>
        <begin position="1052"/>
        <end position="1077"/>
    </location>
</feature>
<keyword evidence="2" id="KW-0812">Transmembrane</keyword>
<feature type="transmembrane region" description="Helical" evidence="2">
    <location>
        <begin position="1026"/>
        <end position="1046"/>
    </location>
</feature>
<feature type="transmembrane region" description="Helical" evidence="2">
    <location>
        <begin position="423"/>
        <end position="443"/>
    </location>
</feature>
<gene>
    <name evidence="3" type="ORF">TsocGM_09605</name>
</gene>